<dbReference type="AlphaFoldDB" id="A0A0R3UIX9"/>
<keyword evidence="3" id="KW-1185">Reference proteome</keyword>
<proteinExistence type="predicted"/>
<sequence>MSYSAAARGVPALGGRAASPTLPSVMCPQTELPKSRKRLLAPLPLRHYSLFRKPSKENLWVVDEDHLQGSVPPPPHCEHQE</sequence>
<protein>
    <submittedName>
        <fullName evidence="4">THAP-type domain-containing protein</fullName>
    </submittedName>
</protein>
<evidence type="ECO:0000313" key="4">
    <source>
        <dbReference type="WBParaSite" id="MCU_003837-RA"/>
    </source>
</evidence>
<name>A0A0R3UIX9_MESCO</name>
<reference evidence="4" key="2">
    <citation type="submission" date="2019-11" db="UniProtKB">
        <authorList>
            <consortium name="WormBaseParasite"/>
        </authorList>
    </citation>
    <scope>IDENTIFICATION</scope>
</reference>
<dbReference type="EMBL" id="UXSR01005363">
    <property type="protein sequence ID" value="VDD81418.1"/>
    <property type="molecule type" value="Genomic_DNA"/>
</dbReference>
<dbReference type="WBParaSite" id="MCU_003837-RA">
    <property type="protein sequence ID" value="MCU_003837-RA"/>
    <property type="gene ID" value="MCU_003837"/>
</dbReference>
<evidence type="ECO:0000256" key="1">
    <source>
        <dbReference type="SAM" id="MobiDB-lite"/>
    </source>
</evidence>
<accession>A0A0R3UIX9</accession>
<evidence type="ECO:0000313" key="3">
    <source>
        <dbReference type="Proteomes" id="UP000267029"/>
    </source>
</evidence>
<dbReference type="Proteomes" id="UP000267029">
    <property type="component" value="Unassembled WGS sequence"/>
</dbReference>
<feature type="region of interest" description="Disordered" evidence="1">
    <location>
        <begin position="1"/>
        <end position="24"/>
    </location>
</feature>
<evidence type="ECO:0000313" key="2">
    <source>
        <dbReference type="EMBL" id="VDD81418.1"/>
    </source>
</evidence>
<gene>
    <name evidence="2" type="ORF">MCOS_LOCUS7421</name>
</gene>
<reference evidence="2 3" key="1">
    <citation type="submission" date="2018-10" db="EMBL/GenBank/DDBJ databases">
        <authorList>
            <consortium name="Pathogen Informatics"/>
        </authorList>
    </citation>
    <scope>NUCLEOTIDE SEQUENCE [LARGE SCALE GENOMIC DNA]</scope>
</reference>
<organism evidence="2 3">
    <name type="scientific">Mesocestoides corti</name>
    <name type="common">Flatworm</name>
    <dbReference type="NCBI Taxonomy" id="53468"/>
    <lineage>
        <taxon>Eukaryota</taxon>
        <taxon>Metazoa</taxon>
        <taxon>Spiralia</taxon>
        <taxon>Lophotrochozoa</taxon>
        <taxon>Platyhelminthes</taxon>
        <taxon>Cestoda</taxon>
        <taxon>Eucestoda</taxon>
        <taxon>Cyclophyllidea</taxon>
        <taxon>Mesocestoididae</taxon>
        <taxon>Mesocestoides</taxon>
    </lineage>
</organism>